<name>A0A830GKL7_9EURY</name>
<feature type="region of interest" description="Disordered" evidence="1">
    <location>
        <begin position="51"/>
        <end position="83"/>
    </location>
</feature>
<evidence type="ECO:0000313" key="2">
    <source>
        <dbReference type="EMBL" id="GGN91951.1"/>
    </source>
</evidence>
<feature type="region of interest" description="Disordered" evidence="1">
    <location>
        <begin position="1"/>
        <end position="22"/>
    </location>
</feature>
<sequence length="147" mass="16876">MHSGPRTLDSREHNQQRRECGRHRECRITDQRRGANRYGVCDTSKYGETPEVIEKSENPRRAGDGRLRHAYAGYRPRPPPRPAVESRAYEISDDIGLLHHSGRTIDAIRTDGWRNDIGYLEDRDEAERRLEGEVDPELVAENIAASE</sequence>
<dbReference type="EMBL" id="BMOU01000002">
    <property type="protein sequence ID" value="GGN91951.1"/>
    <property type="molecule type" value="Genomic_DNA"/>
</dbReference>
<organism evidence="2 3">
    <name type="scientific">Haloarcula pellucida</name>
    <dbReference type="NCBI Taxonomy" id="1427151"/>
    <lineage>
        <taxon>Archaea</taxon>
        <taxon>Methanobacteriati</taxon>
        <taxon>Methanobacteriota</taxon>
        <taxon>Stenosarchaea group</taxon>
        <taxon>Halobacteria</taxon>
        <taxon>Halobacteriales</taxon>
        <taxon>Haloarculaceae</taxon>
        <taxon>Haloarcula</taxon>
    </lineage>
</organism>
<evidence type="ECO:0000256" key="1">
    <source>
        <dbReference type="SAM" id="MobiDB-lite"/>
    </source>
</evidence>
<dbReference type="AlphaFoldDB" id="A0A830GKL7"/>
<reference evidence="2" key="1">
    <citation type="journal article" date="2014" name="Int. J. Syst. Evol. Microbiol.">
        <title>Complete genome sequence of Corynebacterium casei LMG S-19264T (=DSM 44701T), isolated from a smear-ripened cheese.</title>
        <authorList>
            <consortium name="US DOE Joint Genome Institute (JGI-PGF)"/>
            <person name="Walter F."/>
            <person name="Albersmeier A."/>
            <person name="Kalinowski J."/>
            <person name="Ruckert C."/>
        </authorList>
    </citation>
    <scope>NUCLEOTIDE SEQUENCE</scope>
    <source>
        <strain evidence="2">JCM 17820</strain>
    </source>
</reference>
<comment type="caution">
    <text evidence="2">The sequence shown here is derived from an EMBL/GenBank/DDBJ whole genome shotgun (WGS) entry which is preliminary data.</text>
</comment>
<proteinExistence type="predicted"/>
<accession>A0A830GKL7</accession>
<dbReference type="InterPro" id="IPR029044">
    <property type="entry name" value="Nucleotide-diphossugar_trans"/>
</dbReference>
<evidence type="ECO:0000313" key="3">
    <source>
        <dbReference type="Proteomes" id="UP000605784"/>
    </source>
</evidence>
<feature type="compositionally biased region" description="Basic and acidic residues" evidence="1">
    <location>
        <begin position="8"/>
        <end position="22"/>
    </location>
</feature>
<protein>
    <submittedName>
        <fullName evidence="2">Uncharacterized protein</fullName>
    </submittedName>
</protein>
<gene>
    <name evidence="2" type="ORF">GCM10009030_15600</name>
</gene>
<keyword evidence="3" id="KW-1185">Reference proteome</keyword>
<reference evidence="2" key="2">
    <citation type="submission" date="2020-09" db="EMBL/GenBank/DDBJ databases">
        <authorList>
            <person name="Sun Q."/>
            <person name="Ohkuma M."/>
        </authorList>
    </citation>
    <scope>NUCLEOTIDE SEQUENCE</scope>
    <source>
        <strain evidence="2">JCM 17820</strain>
    </source>
</reference>
<dbReference type="SUPFAM" id="SSF53448">
    <property type="entry name" value="Nucleotide-diphospho-sugar transferases"/>
    <property type="match status" value="1"/>
</dbReference>
<dbReference type="Proteomes" id="UP000605784">
    <property type="component" value="Unassembled WGS sequence"/>
</dbReference>
<feature type="compositionally biased region" description="Basic and acidic residues" evidence="1">
    <location>
        <begin position="52"/>
        <end position="67"/>
    </location>
</feature>